<feature type="chain" id="PRO_5012192069" evidence="1">
    <location>
        <begin position="24"/>
        <end position="302"/>
    </location>
</feature>
<sequence>MFSIIYIKLFVLITHIIILSASSDVNGNSCLHFNFKDILPKCRNEFISSVKNRPHGLHTDYSRYCAKFYTRISCPSNGQNFNIACMDILYYLNYINNNKSKDDTNPERSCKYFFYKIKDLFKKFPCMCNDPNSCYGVMKSFRFSNLSTEITSLFSLCNDYYPNDLNEDIFRMLKELDILYEKYNTFLSTPAPNASKYWDFRDKIRALEKHQSNYNTTFRSLLENFNNNFVTYLGTLKSSRDWKVTAFLQGLTEEEKTIGVLTVAEETKDINRGKNIETTTGIDTNVQMYESISADSGTQIST</sequence>
<feature type="signal peptide" evidence="1">
    <location>
        <begin position="1"/>
        <end position="23"/>
    </location>
</feature>
<name>A0A1Y1JSH2_PLAGO</name>
<dbReference type="AlphaFoldDB" id="A0A1Y1JSH2"/>
<proteinExistence type="predicted"/>
<evidence type="ECO:0000313" key="3">
    <source>
        <dbReference type="Proteomes" id="UP000195521"/>
    </source>
</evidence>
<feature type="non-terminal residue" evidence="2">
    <location>
        <position position="302"/>
    </location>
</feature>
<accession>A0A1Y1JSH2</accession>
<dbReference type="EMBL" id="BDQF01000299">
    <property type="protein sequence ID" value="GAW84405.1"/>
    <property type="molecule type" value="Genomic_DNA"/>
</dbReference>
<reference evidence="3" key="1">
    <citation type="submission" date="2017-04" db="EMBL/GenBank/DDBJ databases">
        <title>Plasmodium gonderi genome.</title>
        <authorList>
            <person name="Arisue N."/>
            <person name="Honma H."/>
            <person name="Kawai S."/>
            <person name="Tougan T."/>
            <person name="Tanabe K."/>
            <person name="Horii T."/>
        </authorList>
    </citation>
    <scope>NUCLEOTIDE SEQUENCE [LARGE SCALE GENOMIC DNA]</scope>
    <source>
        <strain evidence="3">ATCC 30045</strain>
    </source>
</reference>
<comment type="caution">
    <text evidence="2">The sequence shown here is derived from an EMBL/GenBank/DDBJ whole genome shotgun (WGS) entry which is preliminary data.</text>
</comment>
<evidence type="ECO:0000256" key="1">
    <source>
        <dbReference type="SAM" id="SignalP"/>
    </source>
</evidence>
<protein>
    <submittedName>
        <fullName evidence="2">Variable surface protein</fullName>
    </submittedName>
</protein>
<organism evidence="2 3">
    <name type="scientific">Plasmodium gonderi</name>
    <dbReference type="NCBI Taxonomy" id="77519"/>
    <lineage>
        <taxon>Eukaryota</taxon>
        <taxon>Sar</taxon>
        <taxon>Alveolata</taxon>
        <taxon>Apicomplexa</taxon>
        <taxon>Aconoidasida</taxon>
        <taxon>Haemosporida</taxon>
        <taxon>Plasmodiidae</taxon>
        <taxon>Plasmodium</taxon>
        <taxon>Plasmodium (Plasmodium)</taxon>
    </lineage>
</organism>
<keyword evidence="3" id="KW-1185">Reference proteome</keyword>
<evidence type="ECO:0000313" key="2">
    <source>
        <dbReference type="EMBL" id="GAW84405.1"/>
    </source>
</evidence>
<gene>
    <name evidence="2" type="ORF">PGO_002805</name>
</gene>
<dbReference type="GeneID" id="39745213"/>
<keyword evidence="1" id="KW-0732">Signal</keyword>
<dbReference type="RefSeq" id="XP_028546994.1">
    <property type="nucleotide sequence ID" value="XM_028691193.1"/>
</dbReference>
<dbReference type="Proteomes" id="UP000195521">
    <property type="component" value="Unassembled WGS sequence"/>
</dbReference>